<dbReference type="Proteomes" id="UP000467214">
    <property type="component" value="Unassembled WGS sequence"/>
</dbReference>
<gene>
    <name evidence="3" type="ORF">GQF02_11915</name>
</gene>
<name>A0A845BN38_9NEIS</name>
<evidence type="ECO:0000256" key="1">
    <source>
        <dbReference type="SAM" id="Phobius"/>
    </source>
</evidence>
<keyword evidence="1" id="KW-0472">Membrane</keyword>
<dbReference type="EMBL" id="WSSB01000011">
    <property type="protein sequence ID" value="MXR37679.1"/>
    <property type="molecule type" value="Genomic_DNA"/>
</dbReference>
<accession>A0A845BN38</accession>
<keyword evidence="1" id="KW-0812">Transmembrane</keyword>
<dbReference type="CDD" id="cd03396">
    <property type="entry name" value="PAP2_like_6"/>
    <property type="match status" value="1"/>
</dbReference>
<feature type="domain" description="Phosphatidic acid phosphatase type 2/haloperoxidase" evidence="2">
    <location>
        <begin position="102"/>
        <end position="227"/>
    </location>
</feature>
<dbReference type="InterPro" id="IPR036938">
    <property type="entry name" value="PAP2/HPO_sf"/>
</dbReference>
<feature type="transmembrane region" description="Helical" evidence="1">
    <location>
        <begin position="75"/>
        <end position="92"/>
    </location>
</feature>
<dbReference type="SUPFAM" id="SSF48317">
    <property type="entry name" value="Acid phosphatase/Vanadium-dependent haloperoxidase"/>
    <property type="match status" value="1"/>
</dbReference>
<feature type="transmembrane region" description="Helical" evidence="1">
    <location>
        <begin position="210"/>
        <end position="227"/>
    </location>
</feature>
<feature type="transmembrane region" description="Helical" evidence="1">
    <location>
        <begin position="184"/>
        <end position="204"/>
    </location>
</feature>
<evidence type="ECO:0000313" key="4">
    <source>
        <dbReference type="Proteomes" id="UP000467214"/>
    </source>
</evidence>
<dbReference type="InterPro" id="IPR000326">
    <property type="entry name" value="PAP2/HPO"/>
</dbReference>
<dbReference type="Pfam" id="PF01569">
    <property type="entry name" value="PAP2"/>
    <property type="match status" value="1"/>
</dbReference>
<proteinExistence type="predicted"/>
<evidence type="ECO:0000313" key="3">
    <source>
        <dbReference type="EMBL" id="MXR37679.1"/>
    </source>
</evidence>
<organism evidence="3 4">
    <name type="scientific">Craterilacuibacter sinensis</name>
    <dbReference type="NCBI Taxonomy" id="2686017"/>
    <lineage>
        <taxon>Bacteria</taxon>
        <taxon>Pseudomonadati</taxon>
        <taxon>Pseudomonadota</taxon>
        <taxon>Betaproteobacteria</taxon>
        <taxon>Neisseriales</taxon>
        <taxon>Neisseriaceae</taxon>
        <taxon>Craterilacuibacter</taxon>
    </lineage>
</organism>
<evidence type="ECO:0000259" key="2">
    <source>
        <dbReference type="Pfam" id="PF01569"/>
    </source>
</evidence>
<sequence>MSAEILPMPVAVAAGDKRAFYQMQGMVLASLALLFWVLNRFTGLDLWLAGLAYDPASGGFALKNSVWLDWINHRLAKYAVIAIALCWLVQGVRRRDGHMLTTGMAMALATLAVSLLKAASPHSCPWSLTQFGGSAELFTIFGEISAHPGPGRCFPGGHASGGFALMAGYLFYRESNRVRARSWLAAGLLAGALMGAGQMVRGAHFLSHNLWSGWVVWLVCVVVFALYDGLRAHRQKKSFGLSLG</sequence>
<dbReference type="Gene3D" id="1.20.144.10">
    <property type="entry name" value="Phosphatidic acid phosphatase type 2/haloperoxidase"/>
    <property type="match status" value="1"/>
</dbReference>
<dbReference type="RefSeq" id="WP_160797420.1">
    <property type="nucleotide sequence ID" value="NZ_WSSB01000011.1"/>
</dbReference>
<protein>
    <submittedName>
        <fullName evidence="3">Phosphatase PAP2 family protein</fullName>
    </submittedName>
</protein>
<reference evidence="3 4" key="1">
    <citation type="submission" date="2019-12" db="EMBL/GenBank/DDBJ databases">
        <title>Neisseriaceae gen. nov. sp. Genome sequencing and assembly.</title>
        <authorList>
            <person name="Liu Z."/>
            <person name="Li A."/>
        </authorList>
    </citation>
    <scope>NUCLEOTIDE SEQUENCE [LARGE SCALE GENOMIC DNA]</scope>
    <source>
        <strain evidence="3 4">B2N2-7</strain>
    </source>
</reference>
<keyword evidence="4" id="KW-1185">Reference proteome</keyword>
<dbReference type="AlphaFoldDB" id="A0A845BN38"/>
<keyword evidence="1" id="KW-1133">Transmembrane helix</keyword>
<comment type="caution">
    <text evidence="3">The sequence shown here is derived from an EMBL/GenBank/DDBJ whole genome shotgun (WGS) entry which is preliminary data.</text>
</comment>